<comment type="similarity">
    <text evidence="3 9">Belongs to the TFB2 family.</text>
</comment>
<evidence type="ECO:0000256" key="9">
    <source>
        <dbReference type="RuleBase" id="RU364024"/>
    </source>
</evidence>
<dbReference type="Proteomes" id="UP001217417">
    <property type="component" value="Unassembled WGS sequence"/>
</dbReference>
<evidence type="ECO:0000256" key="7">
    <source>
        <dbReference type="ARBA" id="ARBA00023204"/>
    </source>
</evidence>
<feature type="transmembrane region" description="Helical" evidence="10">
    <location>
        <begin position="21"/>
        <end position="52"/>
    </location>
</feature>
<evidence type="ECO:0000313" key="13">
    <source>
        <dbReference type="Proteomes" id="UP001217417"/>
    </source>
</evidence>
<dbReference type="GO" id="GO:0003690">
    <property type="term" value="F:double-stranded DNA binding"/>
    <property type="evidence" value="ECO:0007669"/>
    <property type="project" value="TreeGrafter"/>
</dbReference>
<name>A0AAD7VTS9_9ASCO</name>
<dbReference type="InterPro" id="IPR004598">
    <property type="entry name" value="TFIIH_p52/Tfb2"/>
</dbReference>
<evidence type="ECO:0000256" key="3">
    <source>
        <dbReference type="ARBA" id="ARBA00007132"/>
    </source>
</evidence>
<evidence type="ECO:0000256" key="6">
    <source>
        <dbReference type="ARBA" id="ARBA00023163"/>
    </source>
</evidence>
<dbReference type="GO" id="GO:0006289">
    <property type="term" value="P:nucleotide-excision repair"/>
    <property type="evidence" value="ECO:0007669"/>
    <property type="project" value="InterPro"/>
</dbReference>
<feature type="domain" description="Transcription factor Tfb2 C-terminal" evidence="11">
    <location>
        <begin position="386"/>
        <end position="453"/>
    </location>
</feature>
<dbReference type="FunFam" id="3.30.70.2610:FF:000001">
    <property type="entry name" value="General transcription factor IIH subunit 4"/>
    <property type="match status" value="1"/>
</dbReference>
<keyword evidence="4 9" id="KW-0227">DNA damage</keyword>
<organism evidence="12 13">
    <name type="scientific">Lipomyces tetrasporus</name>
    <dbReference type="NCBI Taxonomy" id="54092"/>
    <lineage>
        <taxon>Eukaryota</taxon>
        <taxon>Fungi</taxon>
        <taxon>Dikarya</taxon>
        <taxon>Ascomycota</taxon>
        <taxon>Saccharomycotina</taxon>
        <taxon>Lipomycetes</taxon>
        <taxon>Lipomycetales</taxon>
        <taxon>Lipomycetaceae</taxon>
        <taxon>Lipomyces</taxon>
    </lineage>
</organism>
<keyword evidence="10" id="KW-0812">Transmembrane</keyword>
<comment type="subcellular location">
    <subcellularLocation>
        <location evidence="2 9">Nucleus</location>
    </subcellularLocation>
</comment>
<evidence type="ECO:0000256" key="8">
    <source>
        <dbReference type="ARBA" id="ARBA00023242"/>
    </source>
</evidence>
<keyword evidence="6 9" id="KW-0804">Transcription</keyword>
<protein>
    <recommendedName>
        <fullName evidence="9">RNA polymerase II transcription factor B subunit 2</fullName>
    </recommendedName>
</protein>
<keyword evidence="13" id="KW-1185">Reference proteome</keyword>
<dbReference type="Pfam" id="PF18307">
    <property type="entry name" value="Tfb2_C"/>
    <property type="match status" value="1"/>
</dbReference>
<evidence type="ECO:0000259" key="11">
    <source>
        <dbReference type="Pfam" id="PF18307"/>
    </source>
</evidence>
<dbReference type="Gene3D" id="3.30.70.2610">
    <property type="match status" value="1"/>
</dbReference>
<dbReference type="GO" id="GO:0006366">
    <property type="term" value="P:transcription by RNA polymerase II"/>
    <property type="evidence" value="ECO:0007669"/>
    <property type="project" value="UniProtKB-ARBA"/>
</dbReference>
<evidence type="ECO:0000256" key="4">
    <source>
        <dbReference type="ARBA" id="ARBA00022763"/>
    </source>
</evidence>
<dbReference type="GeneID" id="80882522"/>
<comment type="function">
    <text evidence="9">Component of the general transcription and DNA repair factor IIH (TFIIH) core complex which is involved in general and transcription-coupled nucleotide excision repair (NER) of damaged DNA.</text>
</comment>
<keyword evidence="5 9" id="KW-0805">Transcription regulation</keyword>
<dbReference type="Pfam" id="PF03849">
    <property type="entry name" value="Tfb2"/>
    <property type="match status" value="1"/>
</dbReference>
<dbReference type="GO" id="GO:0005675">
    <property type="term" value="C:transcription factor TFIIH holo complex"/>
    <property type="evidence" value="ECO:0007669"/>
    <property type="project" value="TreeGrafter"/>
</dbReference>
<dbReference type="AlphaFoldDB" id="A0AAD7VTS9"/>
<keyword evidence="8 9" id="KW-0539">Nucleus</keyword>
<dbReference type="GO" id="GO:0001671">
    <property type="term" value="F:ATPase activator activity"/>
    <property type="evidence" value="ECO:0007669"/>
    <property type="project" value="InterPro"/>
</dbReference>
<dbReference type="GO" id="GO:0000439">
    <property type="term" value="C:transcription factor TFIIH core complex"/>
    <property type="evidence" value="ECO:0007669"/>
    <property type="project" value="InterPro"/>
</dbReference>
<dbReference type="PANTHER" id="PTHR13152:SF0">
    <property type="entry name" value="GENERAL TRANSCRIPTION FACTOR IIH SUBUNIT 4"/>
    <property type="match status" value="1"/>
</dbReference>
<dbReference type="NCBIfam" id="TIGR00625">
    <property type="entry name" value="tfb2"/>
    <property type="match status" value="1"/>
</dbReference>
<evidence type="ECO:0000256" key="5">
    <source>
        <dbReference type="ARBA" id="ARBA00023015"/>
    </source>
</evidence>
<accession>A0AAD7VTS9</accession>
<dbReference type="EMBL" id="JARPMG010000004">
    <property type="protein sequence ID" value="KAJ8101306.1"/>
    <property type="molecule type" value="Genomic_DNA"/>
</dbReference>
<sequence length="460" mass="51932">MSVPKFRTSINDFLEGLPETVLIRLFYSPATCLAIFRLLPAMAQLFIMAMLFNDKPVAATDLNLWVQEGSTSKQYDALEKLRGMHLVKQSQGMLTLQKTFRAGLRNALSGGDHNNSFGIPCDTEDKHKVDIEFLDEHANNQWELILHFMVGTDTGKIPNNGVLSLLRHSGLMEGSTPANMRITNAGFQFLLQDVNAQIWTLLLQYLNMSEDLHMDAVEVLHFLFMLGSLELGQDYSLAALSPTQKIMLDDLRDYGIVYQRKSSSRRFYPTRLATTLTSDTGALLTASASMDSAIAQKERDTGFVILETNFKVYAYTDSPLQIAVLNLFVHLRSRFANMVTGQISRESVRKALSNGITADQIVTYLTVHAHPQMRKSTPLLPPTVVDQIRLWQLEMERMKAVEGYLYSDFSSKSEYDTIAGYARDLGVMTWEKPNKRMFFVSKEGNQQIVDFVRRKVHSGA</sequence>
<evidence type="ECO:0000313" key="12">
    <source>
        <dbReference type="EMBL" id="KAJ8101306.1"/>
    </source>
</evidence>
<evidence type="ECO:0000256" key="10">
    <source>
        <dbReference type="SAM" id="Phobius"/>
    </source>
</evidence>
<keyword evidence="10" id="KW-0472">Membrane</keyword>
<evidence type="ECO:0000256" key="1">
    <source>
        <dbReference type="ARBA" id="ARBA00002817"/>
    </source>
</evidence>
<comment type="caution">
    <text evidence="12">The sequence shown here is derived from an EMBL/GenBank/DDBJ whole genome shotgun (WGS) entry which is preliminary data.</text>
</comment>
<dbReference type="InterPro" id="IPR040662">
    <property type="entry name" value="Tfb2_C"/>
</dbReference>
<dbReference type="PANTHER" id="PTHR13152">
    <property type="entry name" value="TFIIH, POLYPEPTIDE 4"/>
    <property type="match status" value="1"/>
</dbReference>
<gene>
    <name evidence="12" type="ORF">POJ06DRAFT_251127</name>
</gene>
<dbReference type="RefSeq" id="XP_056044756.1">
    <property type="nucleotide sequence ID" value="XM_056187356.1"/>
</dbReference>
<comment type="function">
    <text evidence="1">Component of the general transcription and DNA repair factor IIH (TFIIH) core complex, which is involved in general and transcription-coupled nucleotide excision repair (NER) of damaged DNA and, when complexed to TFIIK, in RNA transcription by RNA polymerase II. In NER, TFIIH acts by opening DNA around the lesion to allow the excision of the damaged oligonucleotide and its replacement by a new DNA fragment. In transcription, TFIIH has an essential role in transcription initiation. When the pre-initiation complex (PIC) has been established, TFIIH is required for promoter opening and promoter escape. Phosphorylation of the C-terminal tail (CTD) of the largest subunit of RNA polymerase II by the kinase module TFIIK controls the initiation of transcription.</text>
</comment>
<proteinExistence type="inferred from homology"/>
<reference evidence="12" key="1">
    <citation type="submission" date="2023-03" db="EMBL/GenBank/DDBJ databases">
        <title>Near-Complete genome sequence of Lipomyces tetrasporous NRRL Y-64009, an oleaginous yeast capable of growing on lignocellulosic hydrolysates.</title>
        <authorList>
            <consortium name="Lawrence Berkeley National Laboratory"/>
            <person name="Jagtap S.S."/>
            <person name="Liu J.-J."/>
            <person name="Walukiewicz H.E."/>
            <person name="Pangilinan J."/>
            <person name="Lipzen A."/>
            <person name="Ahrendt S."/>
            <person name="Koriabine M."/>
            <person name="Cobaugh K."/>
            <person name="Salamov A."/>
            <person name="Yoshinaga Y."/>
            <person name="Ng V."/>
            <person name="Daum C."/>
            <person name="Grigoriev I.V."/>
            <person name="Slininger P.J."/>
            <person name="Dien B.S."/>
            <person name="Jin Y.-S."/>
            <person name="Rao C.V."/>
        </authorList>
    </citation>
    <scope>NUCLEOTIDE SEQUENCE</scope>
    <source>
        <strain evidence="12">NRRL Y-64009</strain>
    </source>
</reference>
<keyword evidence="7 9" id="KW-0234">DNA repair</keyword>
<evidence type="ECO:0000256" key="2">
    <source>
        <dbReference type="ARBA" id="ARBA00004123"/>
    </source>
</evidence>
<keyword evidence="10" id="KW-1133">Transmembrane helix</keyword>